<keyword evidence="3" id="KW-1185">Reference proteome</keyword>
<dbReference type="Proteomes" id="UP000313359">
    <property type="component" value="Unassembled WGS sequence"/>
</dbReference>
<organism evidence="2 3">
    <name type="scientific">Lentinus tigrinus ALCF2SS1-6</name>
    <dbReference type="NCBI Taxonomy" id="1328759"/>
    <lineage>
        <taxon>Eukaryota</taxon>
        <taxon>Fungi</taxon>
        <taxon>Dikarya</taxon>
        <taxon>Basidiomycota</taxon>
        <taxon>Agaricomycotina</taxon>
        <taxon>Agaricomycetes</taxon>
        <taxon>Polyporales</taxon>
        <taxon>Polyporaceae</taxon>
        <taxon>Lentinus</taxon>
    </lineage>
</organism>
<gene>
    <name evidence="2" type="ORF">L227DRAFT_566901</name>
</gene>
<evidence type="ECO:0000313" key="2">
    <source>
        <dbReference type="EMBL" id="RPD55014.1"/>
    </source>
</evidence>
<feature type="compositionally biased region" description="Polar residues" evidence="1">
    <location>
        <begin position="1"/>
        <end position="27"/>
    </location>
</feature>
<sequence length="339" mass="36663">MSLRSPQFQPLSPSMSENTRSTRSTGSKYAPQAALPLDVVRDENSRPSSPVGLTLGMTYVPEEMVRSGESLPRQGKSSLVRGSLGEADGTPMLEPVGEEDITEIGVGHDNAQTPTSSSGVRVSPPVLIDIIPGHTQVSEVVVLHSVTGSHAAQHGSIPQNVSVAATKQGPPPVKSSHTLRERRMTYLRNMYAMLDQPEPDVPRAILRATTAVRRTKWEIEAGVVGSWLKPPRHKLPAFVARYGGFPDTLLHRQREAIVQEVRLKRSEKLRGFPGSKLPEVPQSVGTAMSLSNNHRKEIEEMLRNANFNPGDLDEADLNGVVIAVMSAAAEAARLAPGSF</sequence>
<evidence type="ECO:0000313" key="3">
    <source>
        <dbReference type="Proteomes" id="UP000313359"/>
    </source>
</evidence>
<accession>A0A5C2RUK9</accession>
<name>A0A5C2RUK9_9APHY</name>
<dbReference type="AlphaFoldDB" id="A0A5C2RUK9"/>
<reference evidence="2" key="1">
    <citation type="journal article" date="2018" name="Genome Biol. Evol.">
        <title>Genomics and development of Lentinus tigrinus, a white-rot wood-decaying mushroom with dimorphic fruiting bodies.</title>
        <authorList>
            <person name="Wu B."/>
            <person name="Xu Z."/>
            <person name="Knudson A."/>
            <person name="Carlson A."/>
            <person name="Chen N."/>
            <person name="Kovaka S."/>
            <person name="LaButti K."/>
            <person name="Lipzen A."/>
            <person name="Pennachio C."/>
            <person name="Riley R."/>
            <person name="Schakwitz W."/>
            <person name="Umezawa K."/>
            <person name="Ohm R.A."/>
            <person name="Grigoriev I.V."/>
            <person name="Nagy L.G."/>
            <person name="Gibbons J."/>
            <person name="Hibbett D."/>
        </authorList>
    </citation>
    <scope>NUCLEOTIDE SEQUENCE [LARGE SCALE GENOMIC DNA]</scope>
    <source>
        <strain evidence="2">ALCF2SS1-6</strain>
    </source>
</reference>
<feature type="region of interest" description="Disordered" evidence="1">
    <location>
        <begin position="1"/>
        <end position="54"/>
    </location>
</feature>
<protein>
    <submittedName>
        <fullName evidence="2">Uncharacterized protein</fullName>
    </submittedName>
</protein>
<evidence type="ECO:0000256" key="1">
    <source>
        <dbReference type="SAM" id="MobiDB-lite"/>
    </source>
</evidence>
<dbReference type="EMBL" id="ML122299">
    <property type="protein sequence ID" value="RPD55014.1"/>
    <property type="molecule type" value="Genomic_DNA"/>
</dbReference>
<feature type="region of interest" description="Disordered" evidence="1">
    <location>
        <begin position="66"/>
        <end position="94"/>
    </location>
</feature>
<proteinExistence type="predicted"/>
<dbReference type="OrthoDB" id="2756645at2759"/>